<evidence type="ECO:0000313" key="6">
    <source>
        <dbReference type="EMBL" id="CAB4701636.1"/>
    </source>
</evidence>
<protein>
    <recommendedName>
        <fullName evidence="1">peptidyl-tRNA hydrolase</fullName>
        <ecNumber evidence="1">3.1.1.29</ecNumber>
    </recommendedName>
</protein>
<dbReference type="PROSITE" id="PS01195">
    <property type="entry name" value="PEPT_TRNA_HYDROL_1"/>
    <property type="match status" value="1"/>
</dbReference>
<comment type="similarity">
    <text evidence="5">Belongs to the PTH family.</text>
</comment>
<accession>A0A6J6V457</accession>
<dbReference type="SUPFAM" id="SSF53178">
    <property type="entry name" value="Peptidyl-tRNA hydrolase-like"/>
    <property type="match status" value="1"/>
</dbReference>
<name>A0A6J6V457_9ZZZZ</name>
<evidence type="ECO:0000256" key="3">
    <source>
        <dbReference type="ARBA" id="ARBA00022801"/>
    </source>
</evidence>
<dbReference type="InterPro" id="IPR001328">
    <property type="entry name" value="Pept_tRNA_hydro"/>
</dbReference>
<dbReference type="EMBL" id="CAFBMY010000037">
    <property type="protein sequence ID" value="CAB4921335.1"/>
    <property type="molecule type" value="Genomic_DNA"/>
</dbReference>
<dbReference type="EMBL" id="CAFABI010000072">
    <property type="protein sequence ID" value="CAB4829148.1"/>
    <property type="molecule type" value="Genomic_DNA"/>
</dbReference>
<dbReference type="CDD" id="cd00462">
    <property type="entry name" value="PTH"/>
    <property type="match status" value="1"/>
</dbReference>
<dbReference type="NCBIfam" id="TIGR00447">
    <property type="entry name" value="pth"/>
    <property type="match status" value="1"/>
</dbReference>
<evidence type="ECO:0000313" key="9">
    <source>
        <dbReference type="EMBL" id="CAB4845540.1"/>
    </source>
</evidence>
<sequence>MVWLVVGLGNPGDEYAATRHNIGQMVVDHLAARHSAGWSAHKSRTEVAAFKIGVGIDAASIIVAKSRSYMNESGGPISALAAFYKVEPSQIIVIHDELDIPFGAIRTKVAGGDNGHNGLKSLTSVFGTAEYFRIRMGIGRPQGQQDPGDFVLKQFASAEKKALPEFVDRGSDAVESLVTRGLEITQQSFNI</sequence>
<dbReference type="GO" id="GO:0000049">
    <property type="term" value="F:tRNA binding"/>
    <property type="evidence" value="ECO:0007669"/>
    <property type="project" value="UniProtKB-KW"/>
</dbReference>
<reference evidence="7" key="1">
    <citation type="submission" date="2020-05" db="EMBL/GenBank/DDBJ databases">
        <authorList>
            <person name="Chiriac C."/>
            <person name="Salcher M."/>
            <person name="Ghai R."/>
            <person name="Kavagutti S V."/>
        </authorList>
    </citation>
    <scope>NUCLEOTIDE SEQUENCE</scope>
</reference>
<keyword evidence="4" id="KW-0694">RNA-binding</keyword>
<dbReference type="EMBL" id="CAFBOJ010000169">
    <property type="protein sequence ID" value="CAB4989822.1"/>
    <property type="molecule type" value="Genomic_DNA"/>
</dbReference>
<dbReference type="GO" id="GO:0004045">
    <property type="term" value="F:peptidyl-tRNA hydrolase activity"/>
    <property type="evidence" value="ECO:0007669"/>
    <property type="project" value="UniProtKB-EC"/>
</dbReference>
<evidence type="ECO:0000313" key="11">
    <source>
        <dbReference type="EMBL" id="CAB4989822.1"/>
    </source>
</evidence>
<dbReference type="EMBL" id="CAEZYB010000040">
    <property type="protein sequence ID" value="CAB4701636.1"/>
    <property type="molecule type" value="Genomic_DNA"/>
</dbReference>
<evidence type="ECO:0000256" key="5">
    <source>
        <dbReference type="ARBA" id="ARBA00038063"/>
    </source>
</evidence>
<keyword evidence="3" id="KW-0378">Hydrolase</keyword>
<evidence type="ECO:0000256" key="2">
    <source>
        <dbReference type="ARBA" id="ARBA00022555"/>
    </source>
</evidence>
<organism evidence="7">
    <name type="scientific">freshwater metagenome</name>
    <dbReference type="NCBI Taxonomy" id="449393"/>
    <lineage>
        <taxon>unclassified sequences</taxon>
        <taxon>metagenomes</taxon>
        <taxon>ecological metagenomes</taxon>
    </lineage>
</organism>
<dbReference type="Gene3D" id="3.40.50.1470">
    <property type="entry name" value="Peptidyl-tRNA hydrolase"/>
    <property type="match status" value="1"/>
</dbReference>
<evidence type="ECO:0000256" key="4">
    <source>
        <dbReference type="ARBA" id="ARBA00022884"/>
    </source>
</evidence>
<dbReference type="FunFam" id="3.40.50.1470:FF:000001">
    <property type="entry name" value="Peptidyl-tRNA hydrolase"/>
    <property type="match status" value="1"/>
</dbReference>
<dbReference type="InterPro" id="IPR036416">
    <property type="entry name" value="Pept_tRNA_hydro_sf"/>
</dbReference>
<gene>
    <name evidence="6" type="ORF">UFOPK2646_00493</name>
    <name evidence="7" type="ORF">UFOPK2907_00237</name>
    <name evidence="8" type="ORF">UFOPK3197_00741</name>
    <name evidence="9" type="ORF">UFOPK3241_01425</name>
    <name evidence="10" type="ORF">UFOPK3707_00358</name>
    <name evidence="11" type="ORF">UFOPK3937_01223</name>
    <name evidence="12" type="ORF">UFOPK4265_00793</name>
</gene>
<dbReference type="EC" id="3.1.1.29" evidence="1"/>
<dbReference type="EMBL" id="CAFAZX010000122">
    <property type="protein sequence ID" value="CAB4845540.1"/>
    <property type="molecule type" value="Genomic_DNA"/>
</dbReference>
<evidence type="ECO:0000313" key="8">
    <source>
        <dbReference type="EMBL" id="CAB4829148.1"/>
    </source>
</evidence>
<evidence type="ECO:0000313" key="12">
    <source>
        <dbReference type="EMBL" id="CAB5052202.1"/>
    </source>
</evidence>
<dbReference type="HAMAP" id="MF_00083">
    <property type="entry name" value="Pept_tRNA_hydro_bact"/>
    <property type="match status" value="1"/>
</dbReference>
<proteinExistence type="inferred from homology"/>
<dbReference type="PROSITE" id="PS01196">
    <property type="entry name" value="PEPT_TRNA_HYDROL_2"/>
    <property type="match status" value="1"/>
</dbReference>
<dbReference type="PANTHER" id="PTHR17224:SF1">
    <property type="entry name" value="PEPTIDYL-TRNA HYDROLASE"/>
    <property type="match status" value="1"/>
</dbReference>
<dbReference type="InterPro" id="IPR018171">
    <property type="entry name" value="Pept_tRNA_hydro_CS"/>
</dbReference>
<evidence type="ECO:0000313" key="7">
    <source>
        <dbReference type="EMBL" id="CAB4765938.1"/>
    </source>
</evidence>
<evidence type="ECO:0000256" key="1">
    <source>
        <dbReference type="ARBA" id="ARBA00013260"/>
    </source>
</evidence>
<evidence type="ECO:0000313" key="10">
    <source>
        <dbReference type="EMBL" id="CAB4921335.1"/>
    </source>
</evidence>
<keyword evidence="2" id="KW-0820">tRNA-binding</keyword>
<dbReference type="AlphaFoldDB" id="A0A6J6V457"/>
<dbReference type="Pfam" id="PF01195">
    <property type="entry name" value="Pept_tRNA_hydro"/>
    <property type="match status" value="1"/>
</dbReference>
<dbReference type="PANTHER" id="PTHR17224">
    <property type="entry name" value="PEPTIDYL-TRNA HYDROLASE"/>
    <property type="match status" value="1"/>
</dbReference>
<dbReference type="EMBL" id="CAFBQK010000093">
    <property type="protein sequence ID" value="CAB5052202.1"/>
    <property type="molecule type" value="Genomic_DNA"/>
</dbReference>
<dbReference type="EMBL" id="CAEZZR010000013">
    <property type="protein sequence ID" value="CAB4765938.1"/>
    <property type="molecule type" value="Genomic_DNA"/>
</dbReference>